<keyword evidence="5" id="KW-0808">Transferase</keyword>
<dbReference type="Pfam" id="PF00590">
    <property type="entry name" value="TP_methylase"/>
    <property type="match status" value="1"/>
</dbReference>
<keyword evidence="2" id="KW-0169">Cobalamin biosynthesis</keyword>
<reference evidence="5 6" key="1">
    <citation type="submission" date="2020-11" db="EMBL/GenBank/DDBJ databases">
        <title>Pseudonocardia abyssalis sp. nov. and Pseudonocardia oceani sp. nov., description and phylogenomic analysis of two novel actinomycetes isolated from the deep Southern Ocean.</title>
        <authorList>
            <person name="Parra J."/>
        </authorList>
    </citation>
    <scope>NUCLEOTIDE SEQUENCE [LARGE SCALE GENOMIC DNA]</scope>
    <source>
        <strain evidence="5 6">KRD-168</strain>
    </source>
</reference>
<accession>A0ABS6USL4</accession>
<feature type="region of interest" description="Disordered" evidence="3">
    <location>
        <begin position="1"/>
        <end position="22"/>
    </location>
</feature>
<dbReference type="GO" id="GO:0032259">
    <property type="term" value="P:methylation"/>
    <property type="evidence" value="ECO:0007669"/>
    <property type="project" value="UniProtKB-KW"/>
</dbReference>
<dbReference type="InterPro" id="IPR006362">
    <property type="entry name" value="Cbl_synth_CobM/CibF"/>
</dbReference>
<dbReference type="EMBL" id="JADQDK010000001">
    <property type="protein sequence ID" value="MBW0135250.1"/>
    <property type="molecule type" value="Genomic_DNA"/>
</dbReference>
<gene>
    <name evidence="5" type="primary">cobM</name>
    <name evidence="5" type="ORF">I4I81_13435</name>
</gene>
<dbReference type="EC" id="2.1.1.133" evidence="5"/>
<dbReference type="InterPro" id="IPR003043">
    <property type="entry name" value="Uropor_MeTrfase_CS"/>
</dbReference>
<dbReference type="PANTHER" id="PTHR45790:SF4">
    <property type="entry name" value="COBALT-PRECORRIN-4 C(11)-METHYLTRANSFERASE"/>
    <property type="match status" value="1"/>
</dbReference>
<evidence type="ECO:0000256" key="1">
    <source>
        <dbReference type="ARBA" id="ARBA00004953"/>
    </source>
</evidence>
<dbReference type="Proteomes" id="UP000694287">
    <property type="component" value="Unassembled WGS sequence"/>
</dbReference>
<evidence type="ECO:0000256" key="3">
    <source>
        <dbReference type="SAM" id="MobiDB-lite"/>
    </source>
</evidence>
<organism evidence="5 6">
    <name type="scientific">Pseudonocardia abyssalis</name>
    <dbReference type="NCBI Taxonomy" id="2792008"/>
    <lineage>
        <taxon>Bacteria</taxon>
        <taxon>Bacillati</taxon>
        <taxon>Actinomycetota</taxon>
        <taxon>Actinomycetes</taxon>
        <taxon>Pseudonocardiales</taxon>
        <taxon>Pseudonocardiaceae</taxon>
        <taxon>Pseudonocardia</taxon>
    </lineage>
</organism>
<keyword evidence="5" id="KW-0489">Methyltransferase</keyword>
<dbReference type="InterPro" id="IPR050161">
    <property type="entry name" value="Siro_Cobalamin_biosynth"/>
</dbReference>
<dbReference type="InterPro" id="IPR000878">
    <property type="entry name" value="4pyrrol_Mease"/>
</dbReference>
<dbReference type="NCBIfam" id="TIGR01465">
    <property type="entry name" value="cobM_cbiF"/>
    <property type="match status" value="1"/>
</dbReference>
<proteinExistence type="predicted"/>
<dbReference type="CDD" id="cd11641">
    <property type="entry name" value="Precorrin-4_C11-MT"/>
    <property type="match status" value="1"/>
</dbReference>
<protein>
    <submittedName>
        <fullName evidence="5">Precorrin-4 C(11)-methyltransferase</fullName>
        <ecNumber evidence="5">2.1.1.133</ecNumber>
    </submittedName>
</protein>
<name>A0ABS6USL4_9PSEU</name>
<dbReference type="PANTHER" id="PTHR45790">
    <property type="entry name" value="SIROHEME SYNTHASE-RELATED"/>
    <property type="match status" value="1"/>
</dbReference>
<dbReference type="PROSITE" id="PS00839">
    <property type="entry name" value="SUMT_1"/>
    <property type="match status" value="1"/>
</dbReference>
<comment type="caution">
    <text evidence="5">The sequence shown here is derived from an EMBL/GenBank/DDBJ whole genome shotgun (WGS) entry which is preliminary data.</text>
</comment>
<evidence type="ECO:0000313" key="6">
    <source>
        <dbReference type="Proteomes" id="UP000694287"/>
    </source>
</evidence>
<dbReference type="GO" id="GO:0046026">
    <property type="term" value="F:precorrin-4 C11-methyltransferase activity"/>
    <property type="evidence" value="ECO:0007669"/>
    <property type="project" value="UniProtKB-EC"/>
</dbReference>
<comment type="pathway">
    <text evidence="1">Cofactor biosynthesis; adenosylcobalamin biosynthesis.</text>
</comment>
<sequence length="313" mass="33647">MSASREFCARESREPGPAVGDVCGGSCPRRPHRPARWVTLFGVKQGSVSFVGAGPGAADLITLRGARRIAEADVVIWAASLVMEECVVEHARADAELVDSSQIAHEGVLALYRRAAAEGLAVARVHSGDPSLWGAVQEQYDAAVEIGLDVEIVPGVSAFGAAAAAAGRELTIPEVAQSVVLCRLEGGKTPMPEREKLRDFARHGTTMAIFLSAARTSQMVDELRAGGYPDDTPVVVAYRTTWPDELTIRCRLDEVEAVCKERKLWRQTLFLVGAALGSSGTRSHLYHAGHFHTFRKPDAEARRALRAARSATP</sequence>
<feature type="domain" description="Tetrapyrrole methylase" evidence="4">
    <location>
        <begin position="48"/>
        <end position="255"/>
    </location>
</feature>
<keyword evidence="6" id="KW-1185">Reference proteome</keyword>
<evidence type="ECO:0000313" key="5">
    <source>
        <dbReference type="EMBL" id="MBW0135250.1"/>
    </source>
</evidence>
<evidence type="ECO:0000259" key="4">
    <source>
        <dbReference type="Pfam" id="PF00590"/>
    </source>
</evidence>
<evidence type="ECO:0000256" key="2">
    <source>
        <dbReference type="ARBA" id="ARBA00022573"/>
    </source>
</evidence>